<evidence type="ECO:0000313" key="2">
    <source>
        <dbReference type="EMBL" id="GGP21270.1"/>
    </source>
</evidence>
<dbReference type="GO" id="GO:0090560">
    <property type="term" value="F:2-(3-amino-3-carboxypropyl)histidine synthase activity"/>
    <property type="evidence" value="ECO:0007669"/>
    <property type="project" value="UniProtKB-UniRule"/>
</dbReference>
<keyword evidence="1" id="KW-0411">Iron-sulfur</keyword>
<reference evidence="2" key="2">
    <citation type="submission" date="2020-09" db="EMBL/GenBank/DDBJ databases">
        <authorList>
            <person name="Sun Q."/>
            <person name="Ohkuma M."/>
        </authorList>
    </citation>
    <scope>NUCLEOTIDE SEQUENCE</scope>
    <source>
        <strain evidence="2">JCM 10088</strain>
    </source>
</reference>
<dbReference type="GO" id="GO:0046872">
    <property type="term" value="F:metal ion binding"/>
    <property type="evidence" value="ECO:0007669"/>
    <property type="project" value="UniProtKB-KW"/>
</dbReference>
<dbReference type="PIRSF" id="PIRSF004967">
    <property type="entry name" value="DPH1"/>
    <property type="match status" value="1"/>
</dbReference>
<comment type="pathway">
    <text evidence="1">Protein modification; peptidyl-diphthamide biosynthesis.</text>
</comment>
<dbReference type="OrthoDB" id="314at2157"/>
<sequence>MLINGVLLEGLEEVLDLLRRSDGRIIIEAPTGLRGVAVEVSRMLGSGRAMVSGRNTWGSCDITPTPGTSIIHIGHALPPNIEGILRMNGASIDRGGGLTIIKFKDSTIYLVPAYYEPDPEVEEALISKLRQAGAPKLIAYALPYKLYADHLAAVLGAQLFGPFTGCFFPLKVDGAGVVAGGLFYSMTVKLVNPNARVLAIDPHRITVEDIDREYRRFLAMKVSALIKAREAKRVAVILTGKPGQSMEMRVNDVLAYLRSNGIDSFLVYGDEVGPDLINELSVDAVINTACPRLGFDDLDRVNKPVINMGEIKYLRNGLDDYLSAKVLAWPGDAGK</sequence>
<dbReference type="UniPathway" id="UPA00559"/>
<name>A0A830GUY6_9CREN</name>
<keyword evidence="1" id="KW-0479">Metal-binding</keyword>
<dbReference type="GO" id="GO:0017183">
    <property type="term" value="P:protein histidyl modification to diphthamide"/>
    <property type="evidence" value="ECO:0007669"/>
    <property type="project" value="UniProtKB-UniRule"/>
</dbReference>
<reference evidence="2" key="1">
    <citation type="journal article" date="2014" name="Int. J. Syst. Evol. Microbiol.">
        <title>Complete genome sequence of Corynebacterium casei LMG S-19264T (=DSM 44701T), isolated from a smear-ripened cheese.</title>
        <authorList>
            <consortium name="US DOE Joint Genome Institute (JGI-PGF)"/>
            <person name="Walter F."/>
            <person name="Albersmeier A."/>
            <person name="Kalinowski J."/>
            <person name="Ruckert C."/>
        </authorList>
    </citation>
    <scope>NUCLEOTIDE SEQUENCE</scope>
    <source>
        <strain evidence="2">JCM 10088</strain>
    </source>
</reference>
<dbReference type="EC" id="2.5.1.108" evidence="1"/>
<keyword evidence="1" id="KW-0408">Iron</keyword>
<dbReference type="NCBIfam" id="TIGR00322">
    <property type="entry name" value="diphth2_R"/>
    <property type="match status" value="1"/>
</dbReference>
<gene>
    <name evidence="2" type="ORF">GCM10007981_12400</name>
</gene>
<dbReference type="EMBL" id="BMNL01000003">
    <property type="protein sequence ID" value="GGP21270.1"/>
    <property type="molecule type" value="Genomic_DNA"/>
</dbReference>
<accession>A0A830GUY6</accession>
<keyword evidence="1" id="KW-0808">Transferase</keyword>
<keyword evidence="3" id="KW-1185">Reference proteome</keyword>
<dbReference type="AlphaFoldDB" id="A0A830GUY6"/>
<evidence type="ECO:0000256" key="1">
    <source>
        <dbReference type="PIRNR" id="PIRNR004967"/>
    </source>
</evidence>
<protein>
    <recommendedName>
        <fullName evidence="1">2-(3-amino-3-carboxypropyl)histidine synthase</fullName>
        <ecNumber evidence="1">2.5.1.108</ecNumber>
    </recommendedName>
</protein>
<evidence type="ECO:0000313" key="3">
    <source>
        <dbReference type="Proteomes" id="UP000610960"/>
    </source>
</evidence>
<dbReference type="InterPro" id="IPR016435">
    <property type="entry name" value="DPH1/DPH2"/>
</dbReference>
<dbReference type="Proteomes" id="UP000610960">
    <property type="component" value="Unassembled WGS sequence"/>
</dbReference>
<comment type="caution">
    <text evidence="2">The sequence shown here is derived from an EMBL/GenBank/DDBJ whole genome shotgun (WGS) entry which is preliminary data.</text>
</comment>
<proteinExistence type="inferred from homology"/>
<dbReference type="Pfam" id="PF01866">
    <property type="entry name" value="Diphthamide_syn"/>
    <property type="match status" value="1"/>
</dbReference>
<comment type="similarity">
    <text evidence="1">Belongs to the DPH1/DPH2 family.</text>
</comment>
<comment type="function">
    <text evidence="1">Catalyzes the first step of diphthamide biosynthesis, i.e. the transfer of the 3-amino-3-carboxypropyl group from S-adenosyl-L-methionine (SAM) to the C2 position of the imidazole ring of the target histidine residue in translation elongation factor 2 (EF-2).</text>
</comment>
<dbReference type="RefSeq" id="WP_188596570.1">
    <property type="nucleotide sequence ID" value="NZ_BMNL01000003.1"/>
</dbReference>
<dbReference type="GO" id="GO:0051539">
    <property type="term" value="F:4 iron, 4 sulfur cluster binding"/>
    <property type="evidence" value="ECO:0007669"/>
    <property type="project" value="UniProtKB-UniRule"/>
</dbReference>
<keyword evidence="1" id="KW-0004">4Fe-4S</keyword>
<comment type="catalytic activity">
    <reaction evidence="1">
        <text>L-histidyl-[translation elongation factor 2] + S-adenosyl-L-methionine = 2-[(3S)-amino-3-carboxypropyl]-L-histidyl-[translation elongation factor 2] + S-methyl-5'-thioadenosine + H(+)</text>
        <dbReference type="Rhea" id="RHEA:36783"/>
        <dbReference type="Rhea" id="RHEA-COMP:9748"/>
        <dbReference type="Rhea" id="RHEA-COMP:9749"/>
        <dbReference type="ChEBI" id="CHEBI:15378"/>
        <dbReference type="ChEBI" id="CHEBI:17509"/>
        <dbReference type="ChEBI" id="CHEBI:29979"/>
        <dbReference type="ChEBI" id="CHEBI:59789"/>
        <dbReference type="ChEBI" id="CHEBI:73995"/>
        <dbReference type="EC" id="2.5.1.108"/>
    </reaction>
</comment>
<dbReference type="InterPro" id="IPR035435">
    <property type="entry name" value="DPH1/DPH2_euk_archaea"/>
</dbReference>
<dbReference type="Gene3D" id="3.40.50.11860">
    <property type="entry name" value="Diphthamide synthesis DPH1/DPH2 domain 3"/>
    <property type="match status" value="1"/>
</dbReference>
<comment type="cofactor">
    <cofactor evidence="1">
        <name>[4Fe-4S] cluster</name>
        <dbReference type="ChEBI" id="CHEBI:49883"/>
    </cofactor>
</comment>
<keyword evidence="1" id="KW-0949">S-adenosyl-L-methionine</keyword>
<dbReference type="InterPro" id="IPR042265">
    <property type="entry name" value="DPH1/DPH2_3"/>
</dbReference>
<organism evidence="2 3">
    <name type="scientific">Thermocladium modestius</name>
    <dbReference type="NCBI Taxonomy" id="62609"/>
    <lineage>
        <taxon>Archaea</taxon>
        <taxon>Thermoproteota</taxon>
        <taxon>Thermoprotei</taxon>
        <taxon>Thermoproteales</taxon>
        <taxon>Thermoproteaceae</taxon>
        <taxon>Thermocladium</taxon>
    </lineage>
</organism>